<dbReference type="GO" id="GO:0034045">
    <property type="term" value="C:phagophore assembly site membrane"/>
    <property type="evidence" value="ECO:0007669"/>
    <property type="project" value="UniProtKB-SubCell"/>
</dbReference>
<feature type="region of interest" description="Disordered" evidence="12">
    <location>
        <begin position="1"/>
        <end position="20"/>
    </location>
</feature>
<evidence type="ECO:0000256" key="2">
    <source>
        <dbReference type="ARBA" id="ARBA00004623"/>
    </source>
</evidence>
<evidence type="ECO:0000256" key="4">
    <source>
        <dbReference type="ARBA" id="ARBA00018070"/>
    </source>
</evidence>
<evidence type="ECO:0000256" key="6">
    <source>
        <dbReference type="ARBA" id="ARBA00022824"/>
    </source>
</evidence>
<keyword evidence="14" id="KW-1185">Reference proteome</keyword>
<dbReference type="InterPro" id="IPR026849">
    <property type="entry name" value="ATG2"/>
</dbReference>
<comment type="catalytic activity">
    <reaction evidence="11">
        <text>a 1,2-diacyl-sn-glycero-3-phosphoethanolamine(in) = a 1,2-diacyl-sn-glycero-3-phosphoethanolamine(out)</text>
        <dbReference type="Rhea" id="RHEA:38895"/>
        <dbReference type="ChEBI" id="CHEBI:64612"/>
    </reaction>
</comment>
<feature type="compositionally biased region" description="Basic and acidic residues" evidence="12">
    <location>
        <begin position="1"/>
        <end position="10"/>
    </location>
</feature>
<feature type="compositionally biased region" description="Low complexity" evidence="12">
    <location>
        <begin position="97"/>
        <end position="113"/>
    </location>
</feature>
<name>A0A1Y1IY50_KLENI</name>
<keyword evidence="6" id="KW-0256">Endoplasmic reticulum</keyword>
<comment type="catalytic activity">
    <reaction evidence="10">
        <text>a 1,2-diacyl-sn-glycero-3-phospho-L-serine(in) = a 1,2-diacyl-sn-glycero-3-phospho-L-serine(out)</text>
        <dbReference type="Rhea" id="RHEA:38663"/>
        <dbReference type="ChEBI" id="CHEBI:57262"/>
    </reaction>
</comment>
<dbReference type="AlphaFoldDB" id="A0A1Y1IY50"/>
<evidence type="ECO:0000256" key="5">
    <source>
        <dbReference type="ARBA" id="ARBA00022448"/>
    </source>
</evidence>
<evidence type="ECO:0000256" key="10">
    <source>
        <dbReference type="ARBA" id="ARBA00024479"/>
    </source>
</evidence>
<evidence type="ECO:0000256" key="3">
    <source>
        <dbReference type="ARBA" id="ARBA00009714"/>
    </source>
</evidence>
<evidence type="ECO:0000256" key="11">
    <source>
        <dbReference type="ARBA" id="ARBA00024615"/>
    </source>
</evidence>
<reference evidence="13 14" key="1">
    <citation type="journal article" date="2014" name="Nat. Commun.">
        <title>Klebsormidium flaccidum genome reveals primary factors for plant terrestrial adaptation.</title>
        <authorList>
            <person name="Hori K."/>
            <person name="Maruyama F."/>
            <person name="Fujisawa T."/>
            <person name="Togashi T."/>
            <person name="Yamamoto N."/>
            <person name="Seo M."/>
            <person name="Sato S."/>
            <person name="Yamada T."/>
            <person name="Mori H."/>
            <person name="Tajima N."/>
            <person name="Moriyama T."/>
            <person name="Ikeuchi M."/>
            <person name="Watanabe M."/>
            <person name="Wada H."/>
            <person name="Kobayashi K."/>
            <person name="Saito M."/>
            <person name="Masuda T."/>
            <person name="Sasaki-Sekimoto Y."/>
            <person name="Mashiguchi K."/>
            <person name="Awai K."/>
            <person name="Shimojima M."/>
            <person name="Masuda S."/>
            <person name="Iwai M."/>
            <person name="Nobusawa T."/>
            <person name="Narise T."/>
            <person name="Kondo S."/>
            <person name="Saito H."/>
            <person name="Sato R."/>
            <person name="Murakawa M."/>
            <person name="Ihara Y."/>
            <person name="Oshima-Yamada Y."/>
            <person name="Ohtaka K."/>
            <person name="Satoh M."/>
            <person name="Sonobe K."/>
            <person name="Ishii M."/>
            <person name="Ohtani R."/>
            <person name="Kanamori-Sato M."/>
            <person name="Honoki R."/>
            <person name="Miyazaki D."/>
            <person name="Mochizuki H."/>
            <person name="Umetsu J."/>
            <person name="Higashi K."/>
            <person name="Shibata D."/>
            <person name="Kamiya Y."/>
            <person name="Sato N."/>
            <person name="Nakamura Y."/>
            <person name="Tabata S."/>
            <person name="Ida S."/>
            <person name="Kurokawa K."/>
            <person name="Ohta H."/>
        </authorList>
    </citation>
    <scope>NUCLEOTIDE SEQUENCE [LARGE SCALE GENOMIC DNA]</scope>
    <source>
        <strain evidence="13 14">NIES-2285</strain>
    </source>
</reference>
<gene>
    <name evidence="13" type="ORF">KFL_013800010</name>
</gene>
<evidence type="ECO:0000256" key="9">
    <source>
        <dbReference type="ARBA" id="ARBA00023136"/>
    </source>
</evidence>
<dbReference type="GO" id="GO:0006869">
    <property type="term" value="P:lipid transport"/>
    <property type="evidence" value="ECO:0007669"/>
    <property type="project" value="UniProtKB-KW"/>
</dbReference>
<evidence type="ECO:0000313" key="14">
    <source>
        <dbReference type="Proteomes" id="UP000054558"/>
    </source>
</evidence>
<dbReference type="GO" id="GO:0006914">
    <property type="term" value="P:autophagy"/>
    <property type="evidence" value="ECO:0007669"/>
    <property type="project" value="UniProtKB-KW"/>
</dbReference>
<evidence type="ECO:0000256" key="12">
    <source>
        <dbReference type="SAM" id="MobiDB-lite"/>
    </source>
</evidence>
<sequence length="204" mass="22136">MRESSVKEHNASWFDGKMPPLSEDYVVRPSGWPPKEDLGRPWLRNRGPGGSKSRGSLLRNYPKPVGRLLLRDLSVRWRLYGGRDWGYYGTEVHESRSSSGSRAGSTSGLRAGGDNQRRGGSANRPGGGLVTRSVKPTEDGLEGWSTVSVEPGTQASDSPRLKRGAILGGFRPPGRGKGTPLPAKQRQIACRVKGRETWNAMAAA</sequence>
<evidence type="ECO:0000256" key="8">
    <source>
        <dbReference type="ARBA" id="ARBA00023055"/>
    </source>
</evidence>
<accession>A0A1Y1IY50</accession>
<evidence type="ECO:0000313" key="13">
    <source>
        <dbReference type="EMBL" id="GAQ93238.1"/>
    </source>
</evidence>
<comment type="subcellular location">
    <subcellularLocation>
        <location evidence="1">Endoplasmic reticulum membrane</location>
        <topology evidence="1">Peripheral membrane protein</topology>
    </subcellularLocation>
    <subcellularLocation>
        <location evidence="2">Preautophagosomal structure membrane</location>
        <topology evidence="2">Peripheral membrane protein</topology>
    </subcellularLocation>
</comment>
<keyword evidence="7" id="KW-0072">Autophagy</keyword>
<feature type="compositionally biased region" description="Polar residues" evidence="12">
    <location>
        <begin position="145"/>
        <end position="157"/>
    </location>
</feature>
<feature type="region of interest" description="Disordered" evidence="12">
    <location>
        <begin position="92"/>
        <end position="185"/>
    </location>
</feature>
<dbReference type="OrthoDB" id="18982at2759"/>
<dbReference type="PANTHER" id="PTHR13190:SF1">
    <property type="entry name" value="AUTOPHAGY-RELATED 2, ISOFORM A"/>
    <property type="match status" value="1"/>
</dbReference>
<keyword evidence="9" id="KW-0472">Membrane</keyword>
<dbReference type="EMBL" id="DF238329">
    <property type="protein sequence ID" value="GAQ93238.1"/>
    <property type="molecule type" value="Genomic_DNA"/>
</dbReference>
<dbReference type="GO" id="GO:0005789">
    <property type="term" value="C:endoplasmic reticulum membrane"/>
    <property type="evidence" value="ECO:0007669"/>
    <property type="project" value="UniProtKB-SubCell"/>
</dbReference>
<evidence type="ECO:0000256" key="1">
    <source>
        <dbReference type="ARBA" id="ARBA00004406"/>
    </source>
</evidence>
<dbReference type="PANTHER" id="PTHR13190">
    <property type="entry name" value="AUTOPHAGY-RELATED 2, ISOFORM A"/>
    <property type="match status" value="1"/>
</dbReference>
<protein>
    <recommendedName>
        <fullName evidence="4">Autophagy-related protein 2</fullName>
    </recommendedName>
</protein>
<organism evidence="13 14">
    <name type="scientific">Klebsormidium nitens</name>
    <name type="common">Green alga</name>
    <name type="synonym">Ulothrix nitens</name>
    <dbReference type="NCBI Taxonomy" id="105231"/>
    <lineage>
        <taxon>Eukaryota</taxon>
        <taxon>Viridiplantae</taxon>
        <taxon>Streptophyta</taxon>
        <taxon>Klebsormidiophyceae</taxon>
        <taxon>Klebsormidiales</taxon>
        <taxon>Klebsormidiaceae</taxon>
        <taxon>Klebsormidium</taxon>
    </lineage>
</organism>
<feature type="region of interest" description="Disordered" evidence="12">
    <location>
        <begin position="30"/>
        <end position="60"/>
    </location>
</feature>
<evidence type="ECO:0000256" key="7">
    <source>
        <dbReference type="ARBA" id="ARBA00023006"/>
    </source>
</evidence>
<dbReference type="Proteomes" id="UP000054558">
    <property type="component" value="Unassembled WGS sequence"/>
</dbReference>
<comment type="similarity">
    <text evidence="3">Belongs to the ATG2 family.</text>
</comment>
<proteinExistence type="inferred from homology"/>
<keyword evidence="8" id="KW-0445">Lipid transport</keyword>
<keyword evidence="5" id="KW-0813">Transport</keyword>